<dbReference type="KEGG" id="oni:Osc7112_3041"/>
<sequence length="758" mass="84570" precursor="true">MSAILTAESMRSIARSLTTKHQFLLNELTFMRVSNVALLTLAALASHNLTANTSANPAAHPISPQTPQASNFVDAVNNTESRRAESISEPETIAHEQFSSNTTASRRAESISESETIAHEQFSSNTTASRRAESISEPETIAHEQFSPRIAVQSPTGLLVAAAQPDSSAGAKTKANTAAISGDELTKSLQETWLAKLIQTGVESNPQVREVLAFISPSSGSAESGYGFNTTITLLNILLILGTVFPPVTIAFFWMMRRLVIKHLVADANKRLQGIGVLESELINSSQLTQKLRDELEAQIGAAKQSIDFLTRETELSKSSVEQIETLKSQFIMHLQVLLKEVDEKKSQIVREISQVPAVVAKEALKSAPQPALNNSPNSQTPPASDENLIADDYIKQAEGLYFQGNYDEALVCLEKAVLANKNLDEAWYWRGNVLIRLQRPEEALACYDQAISIKPDNYELWYNKAHLLGKLHRYEEAIACYERASSSESRKYGCWHSIAALLAKLQHYEEAIASYDRALAIKATDSEIWHNRGAMLAKVQQYAAAVESYDRALAFNPNRYETWYNRGNMLWRLLRYSDAIDSYDRAICIRPDKYEVWYNRAAVLGKLQRYQESIESYDKAIAIKPQDFEVWHNRGAAFDKLSQHEAAIASYESAITLNPECYEAWFAKGESLAKLQRNEEAIAAYEKAIAIKPDSYDAWRHVGIALSALKRYEEAMAAYDRAIAIKPENAEAWRDRGAIVSELKQDTDKVDSGEKET</sequence>
<feature type="repeat" description="TPR" evidence="3">
    <location>
        <begin position="493"/>
        <end position="526"/>
    </location>
</feature>
<dbReference type="PANTHER" id="PTHR44858">
    <property type="entry name" value="TETRATRICOPEPTIDE REPEAT PROTEIN 6"/>
    <property type="match status" value="1"/>
</dbReference>
<dbReference type="Pfam" id="PF12895">
    <property type="entry name" value="ANAPC3"/>
    <property type="match status" value="1"/>
</dbReference>
<feature type="repeat" description="TPR" evidence="3">
    <location>
        <begin position="663"/>
        <end position="696"/>
    </location>
</feature>
<dbReference type="InterPro" id="IPR011990">
    <property type="entry name" value="TPR-like_helical_dom_sf"/>
</dbReference>
<feature type="region of interest" description="Disordered" evidence="4">
    <location>
        <begin position="80"/>
        <end position="147"/>
    </location>
</feature>
<keyword evidence="5" id="KW-0812">Transmembrane</keyword>
<feature type="repeat" description="TPR" evidence="3">
    <location>
        <begin position="527"/>
        <end position="560"/>
    </location>
</feature>
<dbReference type="STRING" id="179408.Osc7112_3041"/>
<dbReference type="eggNOG" id="COG0457">
    <property type="taxonomic scope" value="Bacteria"/>
</dbReference>
<feature type="transmembrane region" description="Helical" evidence="5">
    <location>
        <begin position="234"/>
        <end position="254"/>
    </location>
</feature>
<accession>K9VHJ5</accession>
<dbReference type="SUPFAM" id="SSF48439">
    <property type="entry name" value="Protein prenylyltransferase"/>
    <property type="match status" value="1"/>
</dbReference>
<dbReference type="Pfam" id="PF13414">
    <property type="entry name" value="TPR_11"/>
    <property type="match status" value="1"/>
</dbReference>
<keyword evidence="5" id="KW-1133">Transmembrane helix</keyword>
<keyword evidence="1" id="KW-0677">Repeat</keyword>
<feature type="repeat" description="TPR" evidence="3">
    <location>
        <begin position="425"/>
        <end position="458"/>
    </location>
</feature>
<feature type="repeat" description="TPR" evidence="3">
    <location>
        <begin position="595"/>
        <end position="628"/>
    </location>
</feature>
<dbReference type="SUPFAM" id="SSF48452">
    <property type="entry name" value="TPR-like"/>
    <property type="match status" value="1"/>
</dbReference>
<dbReference type="Gene3D" id="1.25.40.10">
    <property type="entry name" value="Tetratricopeptide repeat domain"/>
    <property type="match status" value="5"/>
</dbReference>
<dbReference type="HOGENOM" id="CLU_021243_0_0_3"/>
<evidence type="ECO:0000256" key="5">
    <source>
        <dbReference type="SAM" id="Phobius"/>
    </source>
</evidence>
<organism evidence="6 7">
    <name type="scientific">Phormidium nigroviride PCC 7112</name>
    <dbReference type="NCBI Taxonomy" id="179408"/>
    <lineage>
        <taxon>Bacteria</taxon>
        <taxon>Bacillati</taxon>
        <taxon>Cyanobacteriota</taxon>
        <taxon>Cyanophyceae</taxon>
        <taxon>Oscillatoriophycideae</taxon>
        <taxon>Oscillatoriales</taxon>
        <taxon>Oscillatoriaceae</taxon>
        <taxon>Phormidium</taxon>
    </lineage>
</organism>
<dbReference type="GO" id="GO:0046813">
    <property type="term" value="P:receptor-mediated virion attachment to host cell"/>
    <property type="evidence" value="ECO:0007669"/>
    <property type="project" value="TreeGrafter"/>
</dbReference>
<evidence type="ECO:0000256" key="2">
    <source>
        <dbReference type="ARBA" id="ARBA00022803"/>
    </source>
</evidence>
<dbReference type="EMBL" id="CP003614">
    <property type="protein sequence ID" value="AFZ07436.1"/>
    <property type="molecule type" value="Genomic_DNA"/>
</dbReference>
<dbReference type="Pfam" id="PF13432">
    <property type="entry name" value="TPR_16"/>
    <property type="match status" value="1"/>
</dbReference>
<dbReference type="Pfam" id="PF13181">
    <property type="entry name" value="TPR_8"/>
    <property type="match status" value="1"/>
</dbReference>
<evidence type="ECO:0000313" key="6">
    <source>
        <dbReference type="EMBL" id="AFZ07436.1"/>
    </source>
</evidence>
<keyword evidence="7" id="KW-1185">Reference proteome</keyword>
<feature type="repeat" description="TPR" evidence="3">
    <location>
        <begin position="629"/>
        <end position="662"/>
    </location>
</feature>
<reference evidence="6 7" key="1">
    <citation type="submission" date="2012-05" db="EMBL/GenBank/DDBJ databases">
        <title>Finished chromosome of genome of Oscillatoria sp. PCC 7112.</title>
        <authorList>
            <consortium name="US DOE Joint Genome Institute"/>
            <person name="Gugger M."/>
            <person name="Coursin T."/>
            <person name="Rippka R."/>
            <person name="Tandeau De Marsac N."/>
            <person name="Huntemann M."/>
            <person name="Wei C.-L."/>
            <person name="Han J."/>
            <person name="Detter J.C."/>
            <person name="Han C."/>
            <person name="Tapia R."/>
            <person name="Davenport K."/>
            <person name="Daligault H."/>
            <person name="Erkkila T."/>
            <person name="Gu W."/>
            <person name="Munk A.C.C."/>
            <person name="Teshima H."/>
            <person name="Xu Y."/>
            <person name="Chain P."/>
            <person name="Chen A."/>
            <person name="Krypides N."/>
            <person name="Mavromatis K."/>
            <person name="Markowitz V."/>
            <person name="Szeto E."/>
            <person name="Ivanova N."/>
            <person name="Mikhailova N."/>
            <person name="Ovchinnikova G."/>
            <person name="Pagani I."/>
            <person name="Pati A."/>
            <person name="Goodwin L."/>
            <person name="Peters L."/>
            <person name="Pitluck S."/>
            <person name="Woyke T."/>
            <person name="Kerfeld C."/>
        </authorList>
    </citation>
    <scope>NUCLEOTIDE SEQUENCE [LARGE SCALE GENOMIC DNA]</scope>
    <source>
        <strain evidence="6 7">PCC 7112</strain>
    </source>
</reference>
<dbReference type="Proteomes" id="UP000010478">
    <property type="component" value="Chromosome"/>
</dbReference>
<dbReference type="PANTHER" id="PTHR44858:SF1">
    <property type="entry name" value="UDP-N-ACETYLGLUCOSAMINE--PEPTIDE N-ACETYLGLUCOSAMINYLTRANSFERASE SPINDLY-RELATED"/>
    <property type="match status" value="1"/>
</dbReference>
<evidence type="ECO:0000313" key="7">
    <source>
        <dbReference type="Proteomes" id="UP000010478"/>
    </source>
</evidence>
<protein>
    <submittedName>
        <fullName evidence="6">Tetratricopeptide TPR_2 repeat-containing protein</fullName>
    </submittedName>
</protein>
<dbReference type="SMART" id="SM00028">
    <property type="entry name" value="TPR"/>
    <property type="match status" value="10"/>
</dbReference>
<dbReference type="AlphaFoldDB" id="K9VHJ5"/>
<dbReference type="Pfam" id="PF00515">
    <property type="entry name" value="TPR_1"/>
    <property type="match status" value="2"/>
</dbReference>
<dbReference type="Pfam" id="PF07719">
    <property type="entry name" value="TPR_2"/>
    <property type="match status" value="1"/>
</dbReference>
<dbReference type="PROSITE" id="PS50005">
    <property type="entry name" value="TPR"/>
    <property type="match status" value="8"/>
</dbReference>
<feature type="repeat" description="TPR" evidence="3">
    <location>
        <begin position="697"/>
        <end position="730"/>
    </location>
</feature>
<evidence type="ECO:0000256" key="3">
    <source>
        <dbReference type="PROSITE-ProRule" id="PRU00339"/>
    </source>
</evidence>
<name>K9VHJ5_9CYAN</name>
<evidence type="ECO:0000256" key="4">
    <source>
        <dbReference type="SAM" id="MobiDB-lite"/>
    </source>
</evidence>
<dbReference type="RefSeq" id="WP_015176714.1">
    <property type="nucleotide sequence ID" value="NC_019729.1"/>
</dbReference>
<proteinExistence type="predicted"/>
<keyword evidence="2 3" id="KW-0802">TPR repeat</keyword>
<dbReference type="InterPro" id="IPR050498">
    <property type="entry name" value="Ycf3"/>
</dbReference>
<dbReference type="InterPro" id="IPR013105">
    <property type="entry name" value="TPR_2"/>
</dbReference>
<dbReference type="PATRIC" id="fig|179408.3.peg.3734"/>
<keyword evidence="5" id="KW-0472">Membrane</keyword>
<evidence type="ECO:0000256" key="1">
    <source>
        <dbReference type="ARBA" id="ARBA00022737"/>
    </source>
</evidence>
<dbReference type="PROSITE" id="PS50293">
    <property type="entry name" value="TPR_REGION"/>
    <property type="match status" value="2"/>
</dbReference>
<dbReference type="GO" id="GO:0009279">
    <property type="term" value="C:cell outer membrane"/>
    <property type="evidence" value="ECO:0007669"/>
    <property type="project" value="TreeGrafter"/>
</dbReference>
<dbReference type="InterPro" id="IPR019734">
    <property type="entry name" value="TPR_rpt"/>
</dbReference>
<feature type="repeat" description="TPR" evidence="3">
    <location>
        <begin position="561"/>
        <end position="594"/>
    </location>
</feature>
<gene>
    <name evidence="6" type="ORF">Osc7112_3041</name>
</gene>